<evidence type="ECO:0000313" key="3">
    <source>
        <dbReference type="Proteomes" id="UP000473574"/>
    </source>
</evidence>
<comment type="caution">
    <text evidence="2">The sequence shown here is derived from an EMBL/GenBank/DDBJ whole genome shotgun (WGS) entry which is preliminary data.</text>
</comment>
<accession>A0A6M0RYY2</accession>
<dbReference type="RefSeq" id="WP_163659273.1">
    <property type="nucleotide sequence ID" value="NZ_QZCE01000001.1"/>
</dbReference>
<sequence length="59" mass="6122">MSPPVNPSHAKAAVPAADSALGQLGGQTKFQEDNWQRDGSAGGRTPEAGLTNLFLKSQD</sequence>
<dbReference type="Proteomes" id="UP000473574">
    <property type="component" value="Unassembled WGS sequence"/>
</dbReference>
<evidence type="ECO:0000313" key="2">
    <source>
        <dbReference type="EMBL" id="NEZ61428.1"/>
    </source>
</evidence>
<feature type="region of interest" description="Disordered" evidence="1">
    <location>
        <begin position="1"/>
        <end position="59"/>
    </location>
</feature>
<gene>
    <name evidence="2" type="ORF">D0962_01330</name>
</gene>
<protein>
    <submittedName>
        <fullName evidence="2">Uncharacterized protein</fullName>
    </submittedName>
</protein>
<dbReference type="EMBL" id="QZCE01000001">
    <property type="protein sequence ID" value="NEZ61428.1"/>
    <property type="molecule type" value="Genomic_DNA"/>
</dbReference>
<reference evidence="2 3" key="1">
    <citation type="journal article" date="2020" name="Microb. Ecol.">
        <title>Ecogenomics of the Marine Benthic Filamentous Cyanobacterium Adonisia.</title>
        <authorList>
            <person name="Walter J.M."/>
            <person name="Coutinho F.H."/>
            <person name="Leomil L."/>
            <person name="Hargreaves P.I."/>
            <person name="Campeao M.E."/>
            <person name="Vieira V.V."/>
            <person name="Silva B.S."/>
            <person name="Fistarol G.O."/>
            <person name="Salomon P.S."/>
            <person name="Sawabe T."/>
            <person name="Mino S."/>
            <person name="Hosokawa M."/>
            <person name="Miyashita H."/>
            <person name="Maruyama F."/>
            <person name="van Verk M.C."/>
            <person name="Dutilh B.E."/>
            <person name="Thompson C.C."/>
            <person name="Thompson F.L."/>
        </authorList>
    </citation>
    <scope>NUCLEOTIDE SEQUENCE [LARGE SCALE GENOMIC DNA]</scope>
    <source>
        <strain evidence="2 3">CCMR0082</strain>
    </source>
</reference>
<proteinExistence type="predicted"/>
<organism evidence="2 3">
    <name type="scientific">Adonisia turfae CCMR0082</name>
    <dbReference type="NCBI Taxonomy" id="2304604"/>
    <lineage>
        <taxon>Bacteria</taxon>
        <taxon>Bacillati</taxon>
        <taxon>Cyanobacteriota</taxon>
        <taxon>Adonisia</taxon>
        <taxon>Adonisia turfae</taxon>
    </lineage>
</organism>
<name>A0A6M0RYY2_9CYAN</name>
<dbReference type="AlphaFoldDB" id="A0A6M0RYY2"/>
<evidence type="ECO:0000256" key="1">
    <source>
        <dbReference type="SAM" id="MobiDB-lite"/>
    </source>
</evidence>